<dbReference type="InterPro" id="IPR052158">
    <property type="entry name" value="INH-QAR"/>
</dbReference>
<name>A0A3D9Z1I5_9HYPH</name>
<dbReference type="Pfam" id="PF01965">
    <property type="entry name" value="DJ-1_PfpI"/>
    <property type="match status" value="1"/>
</dbReference>
<accession>A0A3D9Z1I5</accession>
<dbReference type="PROSITE" id="PS01124">
    <property type="entry name" value="HTH_ARAC_FAMILY_2"/>
    <property type="match status" value="1"/>
</dbReference>
<comment type="caution">
    <text evidence="6">The sequence shown here is derived from an EMBL/GenBank/DDBJ whole genome shotgun (WGS) entry which is preliminary data.</text>
</comment>
<dbReference type="PRINTS" id="PR00032">
    <property type="entry name" value="HTHARAC"/>
</dbReference>
<dbReference type="PROSITE" id="PS00041">
    <property type="entry name" value="HTH_ARAC_FAMILY_1"/>
    <property type="match status" value="1"/>
</dbReference>
<dbReference type="PANTHER" id="PTHR43130:SF3">
    <property type="entry name" value="HTH-TYPE TRANSCRIPTIONAL REGULATOR RV1931C"/>
    <property type="match status" value="1"/>
</dbReference>
<dbReference type="GO" id="GO:0003700">
    <property type="term" value="F:DNA-binding transcription factor activity"/>
    <property type="evidence" value="ECO:0007669"/>
    <property type="project" value="InterPro"/>
</dbReference>
<keyword evidence="2" id="KW-0238">DNA-binding</keyword>
<dbReference type="SUPFAM" id="SSF46689">
    <property type="entry name" value="Homeodomain-like"/>
    <property type="match status" value="2"/>
</dbReference>
<gene>
    <name evidence="6" type="ORF">DES32_1492</name>
</gene>
<feature type="domain" description="HTH araC/xylS-type" evidence="5">
    <location>
        <begin position="241"/>
        <end position="339"/>
    </location>
</feature>
<keyword evidence="7" id="KW-1185">Reference proteome</keyword>
<dbReference type="Gene3D" id="3.40.50.880">
    <property type="match status" value="1"/>
</dbReference>
<dbReference type="Pfam" id="PF12833">
    <property type="entry name" value="HTH_18"/>
    <property type="match status" value="1"/>
</dbReference>
<reference evidence="6 7" key="1">
    <citation type="submission" date="2018-08" db="EMBL/GenBank/DDBJ databases">
        <title>Genomic Encyclopedia of Type Strains, Phase IV (KMG-IV): sequencing the most valuable type-strain genomes for metagenomic binning, comparative biology and taxonomic classification.</title>
        <authorList>
            <person name="Goeker M."/>
        </authorList>
    </citation>
    <scope>NUCLEOTIDE SEQUENCE [LARGE SCALE GENOMIC DNA]</scope>
    <source>
        <strain evidence="6 7">BW863</strain>
    </source>
</reference>
<proteinExistence type="predicted"/>
<dbReference type="GO" id="GO:0043565">
    <property type="term" value="F:sequence-specific DNA binding"/>
    <property type="evidence" value="ECO:0007669"/>
    <property type="project" value="InterPro"/>
</dbReference>
<evidence type="ECO:0000259" key="5">
    <source>
        <dbReference type="PROSITE" id="PS01124"/>
    </source>
</evidence>
<feature type="compositionally biased region" description="Basic and acidic residues" evidence="4">
    <location>
        <begin position="334"/>
        <end position="348"/>
    </location>
</feature>
<keyword evidence="1" id="KW-0805">Transcription regulation</keyword>
<dbReference type="InterPro" id="IPR029062">
    <property type="entry name" value="Class_I_gatase-like"/>
</dbReference>
<evidence type="ECO:0000313" key="6">
    <source>
        <dbReference type="EMBL" id="REF87860.1"/>
    </source>
</evidence>
<dbReference type="InterPro" id="IPR009057">
    <property type="entry name" value="Homeodomain-like_sf"/>
</dbReference>
<evidence type="ECO:0000256" key="2">
    <source>
        <dbReference type="ARBA" id="ARBA00023125"/>
    </source>
</evidence>
<dbReference type="EMBL" id="QUMO01000002">
    <property type="protein sequence ID" value="REF87860.1"/>
    <property type="molecule type" value="Genomic_DNA"/>
</dbReference>
<dbReference type="InterPro" id="IPR018060">
    <property type="entry name" value="HTH_AraC"/>
</dbReference>
<sequence length="362" mass="39855">MEGDSLYGLSISAILMTQGDKGADRARDVKRFGFLLIDDFALMSFASAIEPLRAANILAGRALYDWMTIGVGRERAVASLGLSVQTQHVVGADLDLDTLIVCAAANPAEFTDAATLQWLRRLARRGVRIGGVSGGPFILARAGLLDGYRSTIHWEHVPAFRESFPQLALRRSLYVIDRDRLTCAGGIAALDMMHALIAAEQGRVLADKVSEWFVQTEIRLGTGAQRRSLQERYETANAHLLAALALIESHIERPLSRQALAAAAGISLRQLERLFASHLRTTLDKHYCDVRLERARTLLRQTAMPVAEVGLASGFQSASHFSRQFKQRYGHAPAQERRIKPQREENAPKPKPKGSRAGRAGR</sequence>
<evidence type="ECO:0000256" key="1">
    <source>
        <dbReference type="ARBA" id="ARBA00023015"/>
    </source>
</evidence>
<dbReference type="InterPro" id="IPR018062">
    <property type="entry name" value="HTH_AraC-typ_CS"/>
</dbReference>
<dbReference type="SUPFAM" id="SSF52317">
    <property type="entry name" value="Class I glutamine amidotransferase-like"/>
    <property type="match status" value="1"/>
</dbReference>
<dbReference type="AlphaFoldDB" id="A0A3D9Z1I5"/>
<protein>
    <submittedName>
        <fullName evidence="6">AraC family transcriptional regulator with amidase-like domain</fullName>
    </submittedName>
</protein>
<feature type="compositionally biased region" description="Basic residues" evidence="4">
    <location>
        <begin position="350"/>
        <end position="362"/>
    </location>
</feature>
<dbReference type="PANTHER" id="PTHR43130">
    <property type="entry name" value="ARAC-FAMILY TRANSCRIPTIONAL REGULATOR"/>
    <property type="match status" value="1"/>
</dbReference>
<organism evidence="6 7">
    <name type="scientific">Methylovirgula ligni</name>
    <dbReference type="NCBI Taxonomy" id="569860"/>
    <lineage>
        <taxon>Bacteria</taxon>
        <taxon>Pseudomonadati</taxon>
        <taxon>Pseudomonadota</taxon>
        <taxon>Alphaproteobacteria</taxon>
        <taxon>Hyphomicrobiales</taxon>
        <taxon>Beijerinckiaceae</taxon>
        <taxon>Methylovirgula</taxon>
    </lineage>
</organism>
<evidence type="ECO:0000256" key="3">
    <source>
        <dbReference type="ARBA" id="ARBA00023163"/>
    </source>
</evidence>
<dbReference type="CDD" id="cd03136">
    <property type="entry name" value="GATase1_AraC_ArgR_like"/>
    <property type="match status" value="1"/>
</dbReference>
<dbReference type="InterPro" id="IPR002818">
    <property type="entry name" value="DJ-1/PfpI"/>
</dbReference>
<evidence type="ECO:0000313" key="7">
    <source>
        <dbReference type="Proteomes" id="UP000256900"/>
    </source>
</evidence>
<dbReference type="Proteomes" id="UP000256900">
    <property type="component" value="Unassembled WGS sequence"/>
</dbReference>
<dbReference type="SMART" id="SM00342">
    <property type="entry name" value="HTH_ARAC"/>
    <property type="match status" value="1"/>
</dbReference>
<feature type="region of interest" description="Disordered" evidence="4">
    <location>
        <begin position="327"/>
        <end position="362"/>
    </location>
</feature>
<dbReference type="Gene3D" id="1.10.10.60">
    <property type="entry name" value="Homeodomain-like"/>
    <property type="match status" value="1"/>
</dbReference>
<keyword evidence="3" id="KW-0804">Transcription</keyword>
<dbReference type="InterPro" id="IPR020449">
    <property type="entry name" value="Tscrpt_reg_AraC-type_HTH"/>
</dbReference>
<evidence type="ECO:0000256" key="4">
    <source>
        <dbReference type="SAM" id="MobiDB-lite"/>
    </source>
</evidence>